<gene>
    <name evidence="1" type="ORF">GCM10010420_14350</name>
</gene>
<comment type="caution">
    <text evidence="1">The sequence shown here is derived from an EMBL/GenBank/DDBJ whole genome shotgun (WGS) entry which is preliminary data.</text>
</comment>
<dbReference type="RefSeq" id="WP_344630014.1">
    <property type="nucleotide sequence ID" value="NZ_BAAATJ010000004.1"/>
</dbReference>
<dbReference type="EMBL" id="BAAATJ010000004">
    <property type="protein sequence ID" value="GAA2391413.1"/>
    <property type="molecule type" value="Genomic_DNA"/>
</dbReference>
<dbReference type="Proteomes" id="UP001500058">
    <property type="component" value="Unassembled WGS sequence"/>
</dbReference>
<evidence type="ECO:0000313" key="2">
    <source>
        <dbReference type="Proteomes" id="UP001500058"/>
    </source>
</evidence>
<evidence type="ECO:0000313" key="1">
    <source>
        <dbReference type="EMBL" id="GAA2391413.1"/>
    </source>
</evidence>
<protein>
    <recommendedName>
        <fullName evidence="3">VanZ-like domain-containing protein</fullName>
    </recommendedName>
</protein>
<reference evidence="2" key="1">
    <citation type="journal article" date="2019" name="Int. J. Syst. Evol. Microbiol.">
        <title>The Global Catalogue of Microorganisms (GCM) 10K type strain sequencing project: providing services to taxonomists for standard genome sequencing and annotation.</title>
        <authorList>
            <consortium name="The Broad Institute Genomics Platform"/>
            <consortium name="The Broad Institute Genome Sequencing Center for Infectious Disease"/>
            <person name="Wu L."/>
            <person name="Ma J."/>
        </authorList>
    </citation>
    <scope>NUCLEOTIDE SEQUENCE [LARGE SCALE GENOMIC DNA]</scope>
    <source>
        <strain evidence="2">JCM 6921</strain>
    </source>
</reference>
<keyword evidence="2" id="KW-1185">Reference proteome</keyword>
<accession>A0ABP5V3S9</accession>
<sequence length="69" mass="6784">MFVPIGLSGMLAVRRPAPVLAGVVPLTAATELAQGVLPVGRGRDTGDVGMNTVGGPLGPVIGGLVLPAR</sequence>
<proteinExistence type="predicted"/>
<evidence type="ECO:0008006" key="3">
    <source>
        <dbReference type="Google" id="ProtNLM"/>
    </source>
</evidence>
<name>A0ABP5V3S9_9ACTN</name>
<organism evidence="1 2">
    <name type="scientific">Streptomyces glaucosporus</name>
    <dbReference type="NCBI Taxonomy" id="284044"/>
    <lineage>
        <taxon>Bacteria</taxon>
        <taxon>Bacillati</taxon>
        <taxon>Actinomycetota</taxon>
        <taxon>Actinomycetes</taxon>
        <taxon>Kitasatosporales</taxon>
        <taxon>Streptomycetaceae</taxon>
        <taxon>Streptomyces</taxon>
    </lineage>
</organism>